<feature type="transmembrane region" description="Helical" evidence="9">
    <location>
        <begin position="309"/>
        <end position="331"/>
    </location>
</feature>
<dbReference type="Pfam" id="PF00083">
    <property type="entry name" value="Sugar_tr"/>
    <property type="match status" value="1"/>
</dbReference>
<keyword evidence="3 7" id="KW-0813">Transport</keyword>
<dbReference type="GO" id="GO:0005351">
    <property type="term" value="F:carbohydrate:proton symporter activity"/>
    <property type="evidence" value="ECO:0007669"/>
    <property type="project" value="TreeGrafter"/>
</dbReference>
<dbReference type="PROSITE" id="PS50850">
    <property type="entry name" value="MFS"/>
    <property type="match status" value="1"/>
</dbReference>
<feature type="transmembrane region" description="Helical" evidence="9">
    <location>
        <begin position="469"/>
        <end position="490"/>
    </location>
</feature>
<feature type="domain" description="Major facilitator superfamily (MFS) profile" evidence="10">
    <location>
        <begin position="50"/>
        <end position="496"/>
    </location>
</feature>
<evidence type="ECO:0000256" key="7">
    <source>
        <dbReference type="RuleBase" id="RU003346"/>
    </source>
</evidence>
<evidence type="ECO:0000256" key="2">
    <source>
        <dbReference type="ARBA" id="ARBA00010992"/>
    </source>
</evidence>
<dbReference type="GO" id="GO:0016020">
    <property type="term" value="C:membrane"/>
    <property type="evidence" value="ECO:0007669"/>
    <property type="project" value="UniProtKB-SubCell"/>
</dbReference>
<keyword evidence="12" id="KW-1185">Reference proteome</keyword>
<gene>
    <name evidence="11" type="ORF">PDIGIT_LOCUS13748</name>
</gene>
<evidence type="ECO:0000313" key="12">
    <source>
        <dbReference type="Proteomes" id="UP001152607"/>
    </source>
</evidence>
<feature type="region of interest" description="Disordered" evidence="8">
    <location>
        <begin position="1"/>
        <end position="27"/>
    </location>
</feature>
<feature type="transmembrane region" description="Helical" evidence="9">
    <location>
        <begin position="405"/>
        <end position="427"/>
    </location>
</feature>
<feature type="transmembrane region" description="Helical" evidence="9">
    <location>
        <begin position="225"/>
        <end position="246"/>
    </location>
</feature>
<dbReference type="NCBIfam" id="TIGR00879">
    <property type="entry name" value="SP"/>
    <property type="match status" value="1"/>
</dbReference>
<dbReference type="EMBL" id="CAOQHR010000010">
    <property type="protein sequence ID" value="CAI6340568.1"/>
    <property type="molecule type" value="Genomic_DNA"/>
</dbReference>
<dbReference type="FunFam" id="1.20.1250.20:FF:000078">
    <property type="entry name" value="MFS maltose transporter, putative"/>
    <property type="match status" value="1"/>
</dbReference>
<evidence type="ECO:0000256" key="5">
    <source>
        <dbReference type="ARBA" id="ARBA00022989"/>
    </source>
</evidence>
<proteinExistence type="inferred from homology"/>
<evidence type="ECO:0000259" key="10">
    <source>
        <dbReference type="PROSITE" id="PS50850"/>
    </source>
</evidence>
<feature type="transmembrane region" description="Helical" evidence="9">
    <location>
        <begin position="152"/>
        <end position="174"/>
    </location>
</feature>
<feature type="transmembrane region" description="Helical" evidence="9">
    <location>
        <begin position="186"/>
        <end position="205"/>
    </location>
</feature>
<dbReference type="InterPro" id="IPR020846">
    <property type="entry name" value="MFS_dom"/>
</dbReference>
<dbReference type="InterPro" id="IPR003663">
    <property type="entry name" value="Sugar/inositol_transpt"/>
</dbReference>
<evidence type="ECO:0000313" key="11">
    <source>
        <dbReference type="EMBL" id="CAI6340568.1"/>
    </source>
</evidence>
<keyword evidence="6 9" id="KW-0472">Membrane</keyword>
<dbReference type="PANTHER" id="PTHR48022">
    <property type="entry name" value="PLASTIDIC GLUCOSE TRANSPORTER 4"/>
    <property type="match status" value="1"/>
</dbReference>
<comment type="similarity">
    <text evidence="2 7">Belongs to the major facilitator superfamily. Sugar transporter (TC 2.A.1.1) family.</text>
</comment>
<evidence type="ECO:0000256" key="6">
    <source>
        <dbReference type="ARBA" id="ARBA00023136"/>
    </source>
</evidence>
<reference evidence="11" key="1">
    <citation type="submission" date="2023-01" db="EMBL/GenBank/DDBJ databases">
        <authorList>
            <person name="Van Ghelder C."/>
            <person name="Rancurel C."/>
        </authorList>
    </citation>
    <scope>NUCLEOTIDE SEQUENCE</scope>
    <source>
        <strain evidence="11">CNCM I-4278</strain>
    </source>
</reference>
<evidence type="ECO:0000256" key="8">
    <source>
        <dbReference type="SAM" id="MobiDB-lite"/>
    </source>
</evidence>
<dbReference type="InterPro" id="IPR036259">
    <property type="entry name" value="MFS_trans_sf"/>
</dbReference>
<keyword evidence="4 9" id="KW-0812">Transmembrane</keyword>
<dbReference type="AlphaFoldDB" id="A0A9W4UPJ4"/>
<dbReference type="InterPro" id="IPR050360">
    <property type="entry name" value="MFS_Sugar_Transporters"/>
</dbReference>
<dbReference type="InterPro" id="IPR005828">
    <property type="entry name" value="MFS_sugar_transport-like"/>
</dbReference>
<dbReference type="Proteomes" id="UP001152607">
    <property type="component" value="Unassembled WGS sequence"/>
</dbReference>
<feature type="compositionally biased region" description="Basic and acidic residues" evidence="8">
    <location>
        <begin position="1"/>
        <end position="14"/>
    </location>
</feature>
<feature type="transmembrane region" description="Helical" evidence="9">
    <location>
        <begin position="439"/>
        <end position="457"/>
    </location>
</feature>
<feature type="transmembrane region" description="Helical" evidence="9">
    <location>
        <begin position="43"/>
        <end position="63"/>
    </location>
</feature>
<organism evidence="11 12">
    <name type="scientific">Periconia digitata</name>
    <dbReference type="NCBI Taxonomy" id="1303443"/>
    <lineage>
        <taxon>Eukaryota</taxon>
        <taxon>Fungi</taxon>
        <taxon>Dikarya</taxon>
        <taxon>Ascomycota</taxon>
        <taxon>Pezizomycotina</taxon>
        <taxon>Dothideomycetes</taxon>
        <taxon>Pleosporomycetidae</taxon>
        <taxon>Pleosporales</taxon>
        <taxon>Massarineae</taxon>
        <taxon>Periconiaceae</taxon>
        <taxon>Periconia</taxon>
    </lineage>
</organism>
<evidence type="ECO:0000256" key="1">
    <source>
        <dbReference type="ARBA" id="ARBA00004141"/>
    </source>
</evidence>
<accession>A0A9W4UPJ4</accession>
<evidence type="ECO:0000256" key="4">
    <source>
        <dbReference type="ARBA" id="ARBA00022692"/>
    </source>
</evidence>
<sequence>MSLTDKNLDGHVAEHNQAQTSKDDTNAAISNEHNMTVRQSIRFWWKAIVFSFVISLAVVMEGYDTSLMNKFFAFDPFKNRFGDQKDADGNPLVSARWQTIILNGTQVGCILGLIINGYITEWIGYKKTMIVSMLAMIGAVFIPFFSTSLEMFLIGGIIQGLPWGVFQTLAISYAADLCPTHLRGYMTSWINMCWVIGGLLSTGILTGLMKNTTQWGYRIPFALQWIWPIPILVATLLCPESPWWLVRQGRVEEAKAAIASLTTPSAGIEFDLDSHIEMMVVTNAFEKEVSAGTNYWHLFRGSDLHRTEISAMAFVTQALCGVPFMGFGTQFMQGTGISQDDSFHLTIGQDCLGLVGCFIAWWIMTRFGRRSMYLIGLSVISLILLIVGFIGLAPETNKSASMAGGILIILMIFSFQLSIGPICYTLAAEIPSSQLRVKTVALSRATYNSIVFVTNTIMPKMVGKNEWNWGAKGGFFWAGIAVLFIIWGYFRLPESHGLTYSELDLLFEHKVSSRQFSREKADLLKPSLTEKAMQSEKQAAVERTESTA</sequence>
<feature type="transmembrane region" description="Helical" evidence="9">
    <location>
        <begin position="128"/>
        <end position="146"/>
    </location>
</feature>
<feature type="transmembrane region" description="Helical" evidence="9">
    <location>
        <begin position="100"/>
        <end position="119"/>
    </location>
</feature>
<evidence type="ECO:0000256" key="3">
    <source>
        <dbReference type="ARBA" id="ARBA00022448"/>
    </source>
</evidence>
<comment type="subcellular location">
    <subcellularLocation>
        <location evidence="1">Membrane</location>
        <topology evidence="1">Multi-pass membrane protein</topology>
    </subcellularLocation>
</comment>
<dbReference type="PANTHER" id="PTHR48022:SF5">
    <property type="entry name" value="ALPHA-GLUCOSIDES PERMEASE MPH2-RELATED"/>
    <property type="match status" value="1"/>
</dbReference>
<dbReference type="SUPFAM" id="SSF103473">
    <property type="entry name" value="MFS general substrate transporter"/>
    <property type="match status" value="1"/>
</dbReference>
<comment type="caution">
    <text evidence="11">The sequence shown here is derived from an EMBL/GenBank/DDBJ whole genome shotgun (WGS) entry which is preliminary data.</text>
</comment>
<dbReference type="OrthoDB" id="6612291at2759"/>
<keyword evidence="5 9" id="KW-1133">Transmembrane helix</keyword>
<feature type="transmembrane region" description="Helical" evidence="9">
    <location>
        <begin position="343"/>
        <end position="364"/>
    </location>
</feature>
<name>A0A9W4UPJ4_9PLEO</name>
<evidence type="ECO:0000256" key="9">
    <source>
        <dbReference type="SAM" id="Phobius"/>
    </source>
</evidence>
<feature type="transmembrane region" description="Helical" evidence="9">
    <location>
        <begin position="371"/>
        <end position="393"/>
    </location>
</feature>
<protein>
    <recommendedName>
        <fullName evidence="10">Major facilitator superfamily (MFS) profile domain-containing protein</fullName>
    </recommendedName>
</protein>
<dbReference type="Gene3D" id="1.20.1250.20">
    <property type="entry name" value="MFS general substrate transporter like domains"/>
    <property type="match status" value="1"/>
</dbReference>